<evidence type="ECO:0000313" key="12">
    <source>
        <dbReference type="EMBL" id="GIH87516.1"/>
    </source>
</evidence>
<keyword evidence="8" id="KW-0902">Two-component regulatory system</keyword>
<keyword evidence="13" id="KW-1185">Reference proteome</keyword>
<evidence type="ECO:0000256" key="2">
    <source>
        <dbReference type="ARBA" id="ARBA00012438"/>
    </source>
</evidence>
<evidence type="ECO:0000259" key="11">
    <source>
        <dbReference type="Pfam" id="PF07730"/>
    </source>
</evidence>
<evidence type="ECO:0000259" key="10">
    <source>
        <dbReference type="Pfam" id="PF02518"/>
    </source>
</evidence>
<dbReference type="Pfam" id="PF07730">
    <property type="entry name" value="HisKA_3"/>
    <property type="match status" value="1"/>
</dbReference>
<dbReference type="GO" id="GO:0046983">
    <property type="term" value="F:protein dimerization activity"/>
    <property type="evidence" value="ECO:0007669"/>
    <property type="project" value="InterPro"/>
</dbReference>
<dbReference type="SUPFAM" id="SSF55874">
    <property type="entry name" value="ATPase domain of HSP90 chaperone/DNA topoisomerase II/histidine kinase"/>
    <property type="match status" value="1"/>
</dbReference>
<evidence type="ECO:0000256" key="8">
    <source>
        <dbReference type="ARBA" id="ARBA00023012"/>
    </source>
</evidence>
<protein>
    <recommendedName>
        <fullName evidence="2">histidine kinase</fullName>
        <ecNumber evidence="2">2.7.13.3</ecNumber>
    </recommendedName>
</protein>
<dbReference type="PANTHER" id="PTHR24421:SF10">
    <property type="entry name" value="NITRATE_NITRITE SENSOR PROTEIN NARQ"/>
    <property type="match status" value="1"/>
</dbReference>
<keyword evidence="4" id="KW-0808">Transferase</keyword>
<gene>
    <name evidence="12" type="ORF">Pro02_59240</name>
</gene>
<dbReference type="GO" id="GO:0005524">
    <property type="term" value="F:ATP binding"/>
    <property type="evidence" value="ECO:0007669"/>
    <property type="project" value="UniProtKB-KW"/>
</dbReference>
<dbReference type="AlphaFoldDB" id="A0A8J3S7P7"/>
<keyword evidence="6 12" id="KW-0418">Kinase</keyword>
<comment type="caution">
    <text evidence="12">The sequence shown here is derived from an EMBL/GenBank/DDBJ whole genome shotgun (WGS) entry which is preliminary data.</text>
</comment>
<comment type="catalytic activity">
    <reaction evidence="1">
        <text>ATP + protein L-histidine = ADP + protein N-phospho-L-histidine.</text>
        <dbReference type="EC" id="2.7.13.3"/>
    </reaction>
</comment>
<sequence>MGAGRFGVPAGAGDWMIAVGVAAASLVTGLSGRDSATEPGLPGYALLVAGGLALAARRRAPVPVLAVTGLCAVGYQAAGSDVPAVAYLFAVYAAVRAGHRAVAVAASVTMLAALPLAALASGLHDTGEAFAQARGALELAWLIAAGAAGEALRQAERRAEEAERSREEAARHRADEERLHIARELHDSLTHQISIIKVQAEVAVHVARRRGEHVPEALLAIQEAGREATRELHATLQALRDDGTAPPRGLDHLPELVERARAIGLEATLTIEGRRHDVPAAVGRTVYRIVQESLTNAARHASAATASVRIGYRPGTLDVRIDDDGGAATGTAPVPGAGLLGMRERVAALGGRLRAGPRGGGGFTVHAELPVEQTP</sequence>
<dbReference type="Gene3D" id="1.20.5.1930">
    <property type="match status" value="1"/>
</dbReference>
<evidence type="ECO:0000313" key="13">
    <source>
        <dbReference type="Proteomes" id="UP000655044"/>
    </source>
</evidence>
<dbReference type="Proteomes" id="UP000655044">
    <property type="component" value="Unassembled WGS sequence"/>
</dbReference>
<keyword evidence="5" id="KW-0547">Nucleotide-binding</keyword>
<feature type="domain" description="Histidine kinase/HSP90-like ATPase" evidence="10">
    <location>
        <begin position="284"/>
        <end position="372"/>
    </location>
</feature>
<dbReference type="EMBL" id="BOOI01000061">
    <property type="protein sequence ID" value="GIH87516.1"/>
    <property type="molecule type" value="Genomic_DNA"/>
</dbReference>
<evidence type="ECO:0000256" key="1">
    <source>
        <dbReference type="ARBA" id="ARBA00000085"/>
    </source>
</evidence>
<dbReference type="PANTHER" id="PTHR24421">
    <property type="entry name" value="NITRATE/NITRITE SENSOR PROTEIN NARX-RELATED"/>
    <property type="match status" value="1"/>
</dbReference>
<dbReference type="InterPro" id="IPR003594">
    <property type="entry name" value="HATPase_dom"/>
</dbReference>
<evidence type="ECO:0000256" key="5">
    <source>
        <dbReference type="ARBA" id="ARBA00022741"/>
    </source>
</evidence>
<organism evidence="12 13">
    <name type="scientific">Planobispora rosea</name>
    <dbReference type="NCBI Taxonomy" id="35762"/>
    <lineage>
        <taxon>Bacteria</taxon>
        <taxon>Bacillati</taxon>
        <taxon>Actinomycetota</taxon>
        <taxon>Actinomycetes</taxon>
        <taxon>Streptosporangiales</taxon>
        <taxon>Streptosporangiaceae</taxon>
        <taxon>Planobispora</taxon>
    </lineage>
</organism>
<accession>A0A8J3S7P7</accession>
<evidence type="ECO:0000256" key="3">
    <source>
        <dbReference type="ARBA" id="ARBA00022553"/>
    </source>
</evidence>
<dbReference type="InterPro" id="IPR050482">
    <property type="entry name" value="Sensor_HK_TwoCompSys"/>
</dbReference>
<dbReference type="RefSeq" id="WP_068923901.1">
    <property type="nucleotide sequence ID" value="NZ_BMQP01000041.1"/>
</dbReference>
<evidence type="ECO:0000256" key="7">
    <source>
        <dbReference type="ARBA" id="ARBA00022840"/>
    </source>
</evidence>
<dbReference type="GO" id="GO:0016020">
    <property type="term" value="C:membrane"/>
    <property type="evidence" value="ECO:0007669"/>
    <property type="project" value="InterPro"/>
</dbReference>
<name>A0A8J3S7P7_PLARO</name>
<dbReference type="OrthoDB" id="227596at2"/>
<keyword evidence="7" id="KW-0067">ATP-binding</keyword>
<dbReference type="CDD" id="cd16917">
    <property type="entry name" value="HATPase_UhpB-NarQ-NarX-like"/>
    <property type="match status" value="1"/>
</dbReference>
<evidence type="ECO:0000256" key="9">
    <source>
        <dbReference type="SAM" id="MobiDB-lite"/>
    </source>
</evidence>
<keyword evidence="3" id="KW-0597">Phosphoprotein</keyword>
<dbReference type="InterPro" id="IPR036890">
    <property type="entry name" value="HATPase_C_sf"/>
</dbReference>
<feature type="domain" description="Signal transduction histidine kinase subgroup 3 dimerisation and phosphoacceptor" evidence="11">
    <location>
        <begin position="177"/>
        <end position="242"/>
    </location>
</feature>
<evidence type="ECO:0000256" key="6">
    <source>
        <dbReference type="ARBA" id="ARBA00022777"/>
    </source>
</evidence>
<dbReference type="GO" id="GO:0000155">
    <property type="term" value="F:phosphorelay sensor kinase activity"/>
    <property type="evidence" value="ECO:0007669"/>
    <property type="project" value="InterPro"/>
</dbReference>
<proteinExistence type="predicted"/>
<reference evidence="12" key="1">
    <citation type="submission" date="2021-01" db="EMBL/GenBank/DDBJ databases">
        <title>Whole genome shotgun sequence of Planobispora rosea NBRC 15558.</title>
        <authorList>
            <person name="Komaki H."/>
            <person name="Tamura T."/>
        </authorList>
    </citation>
    <scope>NUCLEOTIDE SEQUENCE</scope>
    <source>
        <strain evidence="12">NBRC 15558</strain>
    </source>
</reference>
<dbReference type="EC" id="2.7.13.3" evidence="2"/>
<dbReference type="InterPro" id="IPR011712">
    <property type="entry name" value="Sig_transdc_His_kin_sub3_dim/P"/>
</dbReference>
<dbReference type="Gene3D" id="3.30.565.10">
    <property type="entry name" value="Histidine kinase-like ATPase, C-terminal domain"/>
    <property type="match status" value="1"/>
</dbReference>
<evidence type="ECO:0000256" key="4">
    <source>
        <dbReference type="ARBA" id="ARBA00022679"/>
    </source>
</evidence>
<feature type="region of interest" description="Disordered" evidence="9">
    <location>
        <begin position="156"/>
        <end position="175"/>
    </location>
</feature>
<dbReference type="Pfam" id="PF02518">
    <property type="entry name" value="HATPase_c"/>
    <property type="match status" value="1"/>
</dbReference>